<name>A0A0G2FJT3_9PEZI</name>
<dbReference type="Proteomes" id="UP000034680">
    <property type="component" value="Unassembled WGS sequence"/>
</dbReference>
<gene>
    <name evidence="2" type="ORF">UCDDA912_g05374</name>
</gene>
<feature type="region of interest" description="Disordered" evidence="1">
    <location>
        <begin position="229"/>
        <end position="250"/>
    </location>
</feature>
<proteinExistence type="predicted"/>
<dbReference type="AlphaFoldDB" id="A0A0G2FJT3"/>
<accession>A0A0G2FJT3</accession>
<dbReference type="Gene3D" id="1.25.40.540">
    <property type="entry name" value="TAP42-like family"/>
    <property type="match status" value="1"/>
</dbReference>
<evidence type="ECO:0000313" key="3">
    <source>
        <dbReference type="Proteomes" id="UP000034680"/>
    </source>
</evidence>
<dbReference type="GO" id="GO:0009966">
    <property type="term" value="P:regulation of signal transduction"/>
    <property type="evidence" value="ECO:0007669"/>
    <property type="project" value="InterPro"/>
</dbReference>
<reference evidence="2 3" key="1">
    <citation type="submission" date="2015-05" db="EMBL/GenBank/DDBJ databases">
        <title>Distinctive expansion of gene families associated with plant cell wall degradation and secondary metabolism in the genomes of grapevine trunk pathogens.</title>
        <authorList>
            <person name="Lawrence D.P."/>
            <person name="Travadon R."/>
            <person name="Rolshausen P.E."/>
            <person name="Baumgartner K."/>
        </authorList>
    </citation>
    <scope>NUCLEOTIDE SEQUENCE [LARGE SCALE GENOMIC DNA]</scope>
    <source>
        <strain evidence="2">DA912</strain>
    </source>
</reference>
<dbReference type="OrthoDB" id="10261753at2759"/>
<protein>
    <submittedName>
        <fullName evidence="2">Putative tap42-like family protein</fullName>
    </submittedName>
</protein>
<dbReference type="GO" id="GO:0035303">
    <property type="term" value="P:regulation of dephosphorylation"/>
    <property type="evidence" value="ECO:0007669"/>
    <property type="project" value="TreeGrafter"/>
</dbReference>
<dbReference type="Pfam" id="PF04177">
    <property type="entry name" value="TAP42"/>
    <property type="match status" value="1"/>
</dbReference>
<evidence type="ECO:0000256" key="1">
    <source>
        <dbReference type="SAM" id="MobiDB-lite"/>
    </source>
</evidence>
<dbReference type="EMBL" id="LCUC01000193">
    <property type="protein sequence ID" value="KKY34652.1"/>
    <property type="molecule type" value="Genomic_DNA"/>
</dbReference>
<dbReference type="InterPro" id="IPR038511">
    <property type="entry name" value="TAP42/TAP46-like_sf"/>
</dbReference>
<reference evidence="2 3" key="2">
    <citation type="submission" date="2015-05" db="EMBL/GenBank/DDBJ databases">
        <authorList>
            <person name="Morales-Cruz A."/>
            <person name="Amrine K.C."/>
            <person name="Cantu D."/>
        </authorList>
    </citation>
    <scope>NUCLEOTIDE SEQUENCE [LARGE SCALE GENOMIC DNA]</scope>
    <source>
        <strain evidence="2">DA912</strain>
    </source>
</reference>
<dbReference type="GO" id="GO:0005829">
    <property type="term" value="C:cytosol"/>
    <property type="evidence" value="ECO:0007669"/>
    <property type="project" value="TreeGrafter"/>
</dbReference>
<feature type="region of interest" description="Disordered" evidence="1">
    <location>
        <begin position="316"/>
        <end position="341"/>
    </location>
</feature>
<comment type="caution">
    <text evidence="2">The sequence shown here is derived from an EMBL/GenBank/DDBJ whole genome shotgun (WGS) entry which is preliminary data.</text>
</comment>
<dbReference type="STRING" id="1214573.A0A0G2FJT3"/>
<evidence type="ECO:0000313" key="2">
    <source>
        <dbReference type="EMBL" id="KKY34652.1"/>
    </source>
</evidence>
<dbReference type="GO" id="GO:0051721">
    <property type="term" value="F:protein phosphatase 2A binding"/>
    <property type="evidence" value="ECO:0007669"/>
    <property type="project" value="TreeGrafter"/>
</dbReference>
<keyword evidence="3" id="KW-1185">Reference proteome</keyword>
<dbReference type="InterPro" id="IPR007304">
    <property type="entry name" value="TAP46-like"/>
</dbReference>
<dbReference type="PANTHER" id="PTHR10933:SF9">
    <property type="entry name" value="IMMUNOGLOBULIN-BINDING PROTEIN 1"/>
    <property type="match status" value="1"/>
</dbReference>
<dbReference type="PANTHER" id="PTHR10933">
    <property type="entry name" value="IMMUNOGLOBULIN-BINDING PROTEIN 1"/>
    <property type="match status" value="1"/>
</dbReference>
<organism evidence="2 3">
    <name type="scientific">Diaporthe ampelina</name>
    <dbReference type="NCBI Taxonomy" id="1214573"/>
    <lineage>
        <taxon>Eukaryota</taxon>
        <taxon>Fungi</taxon>
        <taxon>Dikarya</taxon>
        <taxon>Ascomycota</taxon>
        <taxon>Pezizomycotina</taxon>
        <taxon>Sordariomycetes</taxon>
        <taxon>Sordariomycetidae</taxon>
        <taxon>Diaporthales</taxon>
        <taxon>Diaporthaceae</taxon>
        <taxon>Diaporthe</taxon>
    </lineage>
</organism>
<sequence length="366" mass="41489">MEDSKSLKSVFAQAEERRLALEGAFEVTDPSYRDVLSNAIDEYTECLELISQLRMFSPNETLEDLSTTDLPYLLVHYHLAELIQKVHTTSPVGRKTVLDKSRHCYERFLYIIDSYSLLEPQYSKMLETYSEDPTAFSTTPSSDPAARRNSKIANFKAEQALKQKLAYLRRNPSYGDPDQEDGLGGDEEIVRQVHLANLGLCIHLAFQALESLNRETDILAQAPTPLLPQATTVEDDERRRRDDLRNEGFSDRLDRPFKRLQSFNGPLLSKEGKPVQPFTIVGTRQDLAKQVFRPGHNLPTMSIDEYLEEERRRGGIIEGGGEASGRQPEPDEDNYEKADAETMKARAWDEYVEANPKGSGNTLNRG</sequence>
<feature type="compositionally biased region" description="Basic and acidic residues" evidence="1">
    <location>
        <begin position="236"/>
        <end position="250"/>
    </location>
</feature>